<comment type="similarity">
    <text evidence="2">Belongs to the MYT1 family.</text>
</comment>
<dbReference type="GO" id="GO:0000981">
    <property type="term" value="F:DNA-binding transcription factor activity, RNA polymerase II-specific"/>
    <property type="evidence" value="ECO:0007669"/>
    <property type="project" value="TreeGrafter"/>
</dbReference>
<feature type="region of interest" description="Disordered" evidence="10">
    <location>
        <begin position="70"/>
        <end position="103"/>
    </location>
</feature>
<feature type="compositionally biased region" description="Polar residues" evidence="10">
    <location>
        <begin position="86"/>
        <end position="95"/>
    </location>
</feature>
<evidence type="ECO:0000256" key="9">
    <source>
        <dbReference type="ARBA" id="ARBA00023242"/>
    </source>
</evidence>
<dbReference type="SUPFAM" id="SSF103637">
    <property type="entry name" value="CCHHC domain"/>
    <property type="match status" value="1"/>
</dbReference>
<sequence>MHETILKCPTPRCNGRGHVSSNRNSHRSLSGCPVAAANKQAAREHKYQSNLNSRLKSPGLAMSVFVKKSPTPTEDIKPTYTAAPYPSTSLPQSSNVDDKPGSTYSQYYGKANLIKPDVLKVPKSGQDQSELIIPKTEMSSASSCRSPPANLRSAYEPYMNQDSNSSSISSMEAMNSRGPHQIHHLSPHPASHPGYNMEHQMSHRSPYHHSPISEEMYHRERSYQEMNEPITTIARPVVTYSNDLVNRSYDSSLVNAASHRPYDPGSNSGFERYDSGQCISLQQPLGPPRVPPQGIYGYMEDSQEHRYQQEAAAAQQHQLAVANAQNMLKQEDPEQSSGPLYPRPMYQYDATSGAPLPVGFSAINLSVKCVTTAQAVQMKGSGPHTSPGGTVIDLSTSSVTTTSPQVAYGSPHYGGQRVGGSPQAAASPHLSASPQVPSPQGQTLDLSVSRLSHSTLRTEESYEQYKQSRRETAALVRPTKEEDWERTGRSCNDPVFAMRQTMKKSMEYNKPAYLCFIDFEKAFDCMQWKDIIQLLYYLGVELSGYGDVKAEVREQTNKAARIAACLNNRIWRNKHMRIETKSRIYKATIRPLVTYKVETRPETAKTRRMLKTTEMKIFRRIT</sequence>
<reference evidence="11" key="1">
    <citation type="journal article" date="2013" name="Genome Biol.">
        <title>Draft genome of the mountain pine beetle, Dendroctonus ponderosae Hopkins, a major forest pest.</title>
        <authorList>
            <person name="Keeling C.I."/>
            <person name="Yuen M.M."/>
            <person name="Liao N.Y."/>
            <person name="Docking T.R."/>
            <person name="Chan S.K."/>
            <person name="Taylor G.A."/>
            <person name="Palmquist D.L."/>
            <person name="Jackman S.D."/>
            <person name="Nguyen A."/>
            <person name="Li M."/>
            <person name="Henderson H."/>
            <person name="Janes J.K."/>
            <person name="Zhao Y."/>
            <person name="Pandoh P."/>
            <person name="Moore R."/>
            <person name="Sperling F.A."/>
            <person name="Huber D.P."/>
            <person name="Birol I."/>
            <person name="Jones S.J."/>
            <person name="Bohlmann J."/>
        </authorList>
    </citation>
    <scope>NUCLEOTIDE SEQUENCE</scope>
</reference>
<accession>N6SUJ8</accession>
<dbReference type="HOGENOM" id="CLU_439595_0_0_1"/>
<dbReference type="GO" id="GO:0007399">
    <property type="term" value="P:nervous system development"/>
    <property type="evidence" value="ECO:0007669"/>
    <property type="project" value="UniProtKB-KW"/>
</dbReference>
<feature type="compositionally biased region" description="Polar residues" evidence="10">
    <location>
        <begin position="430"/>
        <end position="443"/>
    </location>
</feature>
<dbReference type="PANTHER" id="PTHR10816">
    <property type="entry name" value="MYELIN TRANSCRIPTION FACTOR 1-RELATED"/>
    <property type="match status" value="1"/>
</dbReference>
<keyword evidence="8" id="KW-0804">Transcription</keyword>
<keyword evidence="7" id="KW-0805">Transcription regulation</keyword>
<keyword evidence="9" id="KW-0539">Nucleus</keyword>
<keyword evidence="5" id="KW-0863">Zinc-finger</keyword>
<keyword evidence="4" id="KW-0677">Repeat</keyword>
<dbReference type="GO" id="GO:0008270">
    <property type="term" value="F:zinc ion binding"/>
    <property type="evidence" value="ECO:0007669"/>
    <property type="project" value="UniProtKB-KW"/>
</dbReference>
<dbReference type="GO" id="GO:0005634">
    <property type="term" value="C:nucleus"/>
    <property type="evidence" value="ECO:0007669"/>
    <property type="project" value="UniProtKB-SubCell"/>
</dbReference>
<dbReference type="PROSITE" id="PS51802">
    <property type="entry name" value="ZF_CCHHC"/>
    <property type="match status" value="1"/>
</dbReference>
<evidence type="ECO:0000256" key="8">
    <source>
        <dbReference type="ARBA" id="ARBA00023163"/>
    </source>
</evidence>
<evidence type="ECO:0000256" key="6">
    <source>
        <dbReference type="ARBA" id="ARBA00022833"/>
    </source>
</evidence>
<evidence type="ECO:0000256" key="7">
    <source>
        <dbReference type="ARBA" id="ARBA00023015"/>
    </source>
</evidence>
<dbReference type="OrthoDB" id="6737571at2759"/>
<dbReference type="Gene3D" id="4.10.320.30">
    <property type="match status" value="1"/>
</dbReference>
<feature type="region of interest" description="Disordered" evidence="10">
    <location>
        <begin position="402"/>
        <end position="443"/>
    </location>
</feature>
<proteinExistence type="inferred from homology"/>
<dbReference type="InterPro" id="IPR002515">
    <property type="entry name" value="Znf_C2H2C"/>
</dbReference>
<keyword evidence="6" id="KW-0862">Zinc</keyword>
<organism evidence="11">
    <name type="scientific">Dendroctonus ponderosae</name>
    <name type="common">Mountain pine beetle</name>
    <dbReference type="NCBI Taxonomy" id="77166"/>
    <lineage>
        <taxon>Eukaryota</taxon>
        <taxon>Metazoa</taxon>
        <taxon>Ecdysozoa</taxon>
        <taxon>Arthropoda</taxon>
        <taxon>Hexapoda</taxon>
        <taxon>Insecta</taxon>
        <taxon>Pterygota</taxon>
        <taxon>Neoptera</taxon>
        <taxon>Endopterygota</taxon>
        <taxon>Coleoptera</taxon>
        <taxon>Polyphaga</taxon>
        <taxon>Cucujiformia</taxon>
        <taxon>Curculionidae</taxon>
        <taxon>Scolytinae</taxon>
        <taxon>Dendroctonus</taxon>
    </lineage>
</organism>
<evidence type="ECO:0000256" key="2">
    <source>
        <dbReference type="ARBA" id="ARBA00010194"/>
    </source>
</evidence>
<evidence type="ECO:0000256" key="4">
    <source>
        <dbReference type="ARBA" id="ARBA00022737"/>
    </source>
</evidence>
<dbReference type="GO" id="GO:0000978">
    <property type="term" value="F:RNA polymerase II cis-regulatory region sequence-specific DNA binding"/>
    <property type="evidence" value="ECO:0007669"/>
    <property type="project" value="TreeGrafter"/>
</dbReference>
<evidence type="ECO:0000256" key="10">
    <source>
        <dbReference type="SAM" id="MobiDB-lite"/>
    </source>
</evidence>
<evidence type="ECO:0000256" key="3">
    <source>
        <dbReference type="ARBA" id="ARBA00022723"/>
    </source>
</evidence>
<keyword evidence="3" id="KW-0479">Metal-binding</keyword>
<dbReference type="AlphaFoldDB" id="N6SUJ8"/>
<evidence type="ECO:0000313" key="11">
    <source>
        <dbReference type="EMBL" id="ENN71364.1"/>
    </source>
</evidence>
<feature type="non-terminal residue" evidence="11">
    <location>
        <position position="1"/>
    </location>
</feature>
<dbReference type="EMBL" id="KB741274">
    <property type="protein sequence ID" value="ENN71364.1"/>
    <property type="molecule type" value="Genomic_DNA"/>
</dbReference>
<feature type="region of interest" description="Disordered" evidence="10">
    <location>
        <begin position="1"/>
        <end position="30"/>
    </location>
</feature>
<protein>
    <submittedName>
        <fullName evidence="11">Uncharacterized protein</fullName>
    </submittedName>
</protein>
<dbReference type="OMA" id="HAINNDC"/>
<dbReference type="FunFam" id="4.10.320.30:FF:000001">
    <property type="entry name" value="Myelin transcription factor 1-like, a"/>
    <property type="match status" value="1"/>
</dbReference>
<evidence type="ECO:0000256" key="5">
    <source>
        <dbReference type="ARBA" id="ARBA00022771"/>
    </source>
</evidence>
<dbReference type="Pfam" id="PF01530">
    <property type="entry name" value="zf-C2HC"/>
    <property type="match status" value="1"/>
</dbReference>
<evidence type="ECO:0000256" key="1">
    <source>
        <dbReference type="ARBA" id="ARBA00004123"/>
    </source>
</evidence>
<name>N6SUJ8_DENPD</name>
<comment type="subcellular location">
    <subcellularLocation>
        <location evidence="1">Nucleus</location>
    </subcellularLocation>
</comment>
<gene>
    <name evidence="11" type="ORF">YQE_11979</name>
</gene>
<dbReference type="PANTHER" id="PTHR10816:SF15">
    <property type="entry name" value="MYELIN TRANSCRIPTION FACTOR 1-LIKE PROTEIN"/>
    <property type="match status" value="1"/>
</dbReference>
<dbReference type="InterPro" id="IPR036060">
    <property type="entry name" value="Znf_C2H2C_sf"/>
</dbReference>